<evidence type="ECO:0000256" key="6">
    <source>
        <dbReference type="SAM" id="Phobius"/>
    </source>
</evidence>
<comment type="caution">
    <text evidence="7">The sequence shown here is derived from an EMBL/GenBank/DDBJ whole genome shotgun (WGS) entry which is preliminary data.</text>
</comment>
<gene>
    <name evidence="7" type="ORF">IFK94_14185</name>
</gene>
<dbReference type="GO" id="GO:0033013">
    <property type="term" value="P:tetrapyrrole metabolic process"/>
    <property type="evidence" value="ECO:0007669"/>
    <property type="project" value="UniProtKB-ARBA"/>
</dbReference>
<evidence type="ECO:0000256" key="5">
    <source>
        <dbReference type="ARBA" id="ARBA00023136"/>
    </source>
</evidence>
<dbReference type="PANTHER" id="PTHR10057:SF0">
    <property type="entry name" value="TRANSLOCATOR PROTEIN"/>
    <property type="match status" value="1"/>
</dbReference>
<dbReference type="PANTHER" id="PTHR10057">
    <property type="entry name" value="PERIPHERAL-TYPE BENZODIAZEPINE RECEPTOR"/>
    <property type="match status" value="1"/>
</dbReference>
<organism evidence="7 8">
    <name type="scientific">Candidatus Polarisedimenticola svalbardensis</name>
    <dbReference type="NCBI Taxonomy" id="2886004"/>
    <lineage>
        <taxon>Bacteria</taxon>
        <taxon>Pseudomonadati</taxon>
        <taxon>Acidobacteriota</taxon>
        <taxon>Candidatus Polarisedimenticolia</taxon>
        <taxon>Candidatus Polarisedimenticolales</taxon>
        <taxon>Candidatus Polarisedimenticolaceae</taxon>
        <taxon>Candidatus Polarisedimenticola</taxon>
    </lineage>
</organism>
<protein>
    <submittedName>
        <fullName evidence="7">Tryptophan-rich sensory protein</fullName>
    </submittedName>
</protein>
<evidence type="ECO:0000313" key="7">
    <source>
        <dbReference type="EMBL" id="MBD3869265.1"/>
    </source>
</evidence>
<dbReference type="AlphaFoldDB" id="A0A8J6Y215"/>
<dbReference type="Pfam" id="PF03073">
    <property type="entry name" value="TspO_MBR"/>
    <property type="match status" value="1"/>
</dbReference>
<dbReference type="Proteomes" id="UP000648239">
    <property type="component" value="Unassembled WGS sequence"/>
</dbReference>
<dbReference type="EMBL" id="JACXWD010000070">
    <property type="protein sequence ID" value="MBD3869265.1"/>
    <property type="molecule type" value="Genomic_DNA"/>
</dbReference>
<dbReference type="CDD" id="cd15904">
    <property type="entry name" value="TSPO_MBR"/>
    <property type="match status" value="1"/>
</dbReference>
<dbReference type="InterPro" id="IPR038330">
    <property type="entry name" value="TspO/MBR-related_sf"/>
</dbReference>
<comment type="subcellular location">
    <subcellularLocation>
        <location evidence="1">Membrane</location>
        <topology evidence="1">Multi-pass membrane protein</topology>
    </subcellularLocation>
</comment>
<dbReference type="PIRSF" id="PIRSF005859">
    <property type="entry name" value="PBR"/>
    <property type="match status" value="1"/>
</dbReference>
<feature type="transmembrane region" description="Helical" evidence="6">
    <location>
        <begin position="48"/>
        <end position="70"/>
    </location>
</feature>
<dbReference type="Gene3D" id="1.20.1260.100">
    <property type="entry name" value="TspO/MBR protein"/>
    <property type="match status" value="1"/>
</dbReference>
<keyword evidence="5 6" id="KW-0472">Membrane</keyword>
<comment type="similarity">
    <text evidence="2">Belongs to the TspO/BZRP family.</text>
</comment>
<evidence type="ECO:0000256" key="4">
    <source>
        <dbReference type="ARBA" id="ARBA00022989"/>
    </source>
</evidence>
<sequence>MSRARSTSLLLAFVAICLGVGASGSWVTVQSVATWYPTLAKPAWNPPAAVFGPVWTVLYIMMGVAGWLAWTAGTTDRKKTMIPFGIQLALNAVWSFLFFGLQKPGWAALEIILLWLAIVWTVIAFCKVRTVAAALLLPYLLWVTFAALLNITIWRLN</sequence>
<name>A0A8J6Y215_9BACT</name>
<keyword evidence="3 6" id="KW-0812">Transmembrane</keyword>
<reference evidence="7 8" key="1">
    <citation type="submission" date="2020-08" db="EMBL/GenBank/DDBJ databases">
        <title>Acidobacteriota in marine sediments use diverse sulfur dissimilation pathways.</title>
        <authorList>
            <person name="Wasmund K."/>
        </authorList>
    </citation>
    <scope>NUCLEOTIDE SEQUENCE [LARGE SCALE GENOMIC DNA]</scope>
    <source>
        <strain evidence="7">MAG AM4</strain>
    </source>
</reference>
<feature type="transmembrane region" description="Helical" evidence="6">
    <location>
        <begin position="133"/>
        <end position="154"/>
    </location>
</feature>
<evidence type="ECO:0000256" key="2">
    <source>
        <dbReference type="ARBA" id="ARBA00007524"/>
    </source>
</evidence>
<dbReference type="InterPro" id="IPR004307">
    <property type="entry name" value="TspO_MBR"/>
</dbReference>
<evidence type="ECO:0000313" key="8">
    <source>
        <dbReference type="Proteomes" id="UP000648239"/>
    </source>
</evidence>
<accession>A0A8J6Y215</accession>
<keyword evidence="4 6" id="KW-1133">Transmembrane helix</keyword>
<dbReference type="FunFam" id="1.20.1260.100:FF:000001">
    <property type="entry name" value="translocator protein 2"/>
    <property type="match status" value="1"/>
</dbReference>
<evidence type="ECO:0000256" key="1">
    <source>
        <dbReference type="ARBA" id="ARBA00004141"/>
    </source>
</evidence>
<dbReference type="GO" id="GO:0016020">
    <property type="term" value="C:membrane"/>
    <property type="evidence" value="ECO:0007669"/>
    <property type="project" value="UniProtKB-SubCell"/>
</dbReference>
<feature type="transmembrane region" description="Helical" evidence="6">
    <location>
        <begin position="82"/>
        <end position="101"/>
    </location>
</feature>
<proteinExistence type="inferred from homology"/>
<evidence type="ECO:0000256" key="3">
    <source>
        <dbReference type="ARBA" id="ARBA00022692"/>
    </source>
</evidence>
<feature type="transmembrane region" description="Helical" evidence="6">
    <location>
        <begin position="107"/>
        <end position="126"/>
    </location>
</feature>